<feature type="signal peptide" evidence="1">
    <location>
        <begin position="1"/>
        <end position="30"/>
    </location>
</feature>
<name>A0A6S6SGJ2_9GAMM</name>
<sequence length="236" mass="26816">MKPRLYQAQCVLFSLLLALLSACDSGSSQSSDMRKYFPLEKGLIWEYKHELALTGDEPVISTFHIENLGEKVFRDKRYWVRRTSHGTDYYLGEDKTGLFRYGKRTIVENEPRLDASPRMVLPLPVPNKVGKAWSVLTQSYTLHRVLPNYEPPHENIAHFHMTYSVVGLDEDVSVPAGQFKHCLLIEGQAQIDQFAGANEGTGEIEITTREWYAPHVGMVKMERIEPLDGSVFKGGK</sequence>
<dbReference type="EMBL" id="CACVAY010000019">
    <property type="protein sequence ID" value="CAA6804094.1"/>
    <property type="molecule type" value="Genomic_DNA"/>
</dbReference>
<reference evidence="3" key="1">
    <citation type="submission" date="2020-01" db="EMBL/GenBank/DDBJ databases">
        <authorList>
            <person name="Meier V. D."/>
            <person name="Meier V D."/>
        </authorList>
    </citation>
    <scope>NUCLEOTIDE SEQUENCE</scope>
    <source>
        <strain evidence="3">HLG_WM_MAG_07</strain>
    </source>
</reference>
<feature type="domain" description="DUF3108" evidence="2">
    <location>
        <begin position="165"/>
        <end position="223"/>
    </location>
</feature>
<dbReference type="Pfam" id="PF21347">
    <property type="entry name" value="DUF3108_like"/>
    <property type="match status" value="1"/>
</dbReference>
<dbReference type="Gene3D" id="2.40.360.20">
    <property type="match status" value="1"/>
</dbReference>
<proteinExistence type="predicted"/>
<organism evidence="3">
    <name type="scientific">uncultured Thiotrichaceae bacterium</name>
    <dbReference type="NCBI Taxonomy" id="298394"/>
    <lineage>
        <taxon>Bacteria</taxon>
        <taxon>Pseudomonadati</taxon>
        <taxon>Pseudomonadota</taxon>
        <taxon>Gammaproteobacteria</taxon>
        <taxon>Thiotrichales</taxon>
        <taxon>Thiotrichaceae</taxon>
        <taxon>environmental samples</taxon>
    </lineage>
</organism>
<evidence type="ECO:0000256" key="1">
    <source>
        <dbReference type="SAM" id="SignalP"/>
    </source>
</evidence>
<feature type="non-terminal residue" evidence="3">
    <location>
        <position position="236"/>
    </location>
</feature>
<dbReference type="AlphaFoldDB" id="A0A6S6SGJ2"/>
<protein>
    <recommendedName>
        <fullName evidence="2">DUF3108 domain-containing protein</fullName>
    </recommendedName>
</protein>
<keyword evidence="1" id="KW-0732">Signal</keyword>
<gene>
    <name evidence="3" type="ORF">HELGO_WM31223</name>
</gene>
<dbReference type="InterPro" id="IPR049279">
    <property type="entry name" value="DUF3108-like"/>
</dbReference>
<evidence type="ECO:0000259" key="2">
    <source>
        <dbReference type="Pfam" id="PF21347"/>
    </source>
</evidence>
<feature type="chain" id="PRO_5027893334" description="DUF3108 domain-containing protein" evidence="1">
    <location>
        <begin position="31"/>
        <end position="236"/>
    </location>
</feature>
<accession>A0A6S6SGJ2</accession>
<dbReference type="PROSITE" id="PS51257">
    <property type="entry name" value="PROKAR_LIPOPROTEIN"/>
    <property type="match status" value="1"/>
</dbReference>
<evidence type="ECO:0000313" key="3">
    <source>
        <dbReference type="EMBL" id="CAA6804094.1"/>
    </source>
</evidence>